<dbReference type="OrthoDB" id="95180at2759"/>
<organism evidence="2 3">
    <name type="scientific">Phytophthora nicotianae P1569</name>
    <dbReference type="NCBI Taxonomy" id="1317065"/>
    <lineage>
        <taxon>Eukaryota</taxon>
        <taxon>Sar</taxon>
        <taxon>Stramenopiles</taxon>
        <taxon>Oomycota</taxon>
        <taxon>Peronosporomycetes</taxon>
        <taxon>Peronosporales</taxon>
        <taxon>Peronosporaceae</taxon>
        <taxon>Phytophthora</taxon>
    </lineage>
</organism>
<protein>
    <submittedName>
        <fullName evidence="2">Uncharacterized protein</fullName>
    </submittedName>
</protein>
<keyword evidence="3" id="KW-1185">Reference proteome</keyword>
<proteinExistence type="predicted"/>
<feature type="region of interest" description="Disordered" evidence="1">
    <location>
        <begin position="31"/>
        <end position="63"/>
    </location>
</feature>
<evidence type="ECO:0000313" key="3">
    <source>
        <dbReference type="Proteomes" id="UP000018721"/>
    </source>
</evidence>
<dbReference type="AlphaFoldDB" id="V9DZY3"/>
<gene>
    <name evidence="2" type="ORF">F443_21447</name>
</gene>
<dbReference type="HOGENOM" id="CLU_1032335_0_0_1"/>
<name>V9DZY3_PHYNI</name>
<feature type="compositionally biased region" description="Polar residues" evidence="1">
    <location>
        <begin position="35"/>
        <end position="46"/>
    </location>
</feature>
<evidence type="ECO:0000313" key="2">
    <source>
        <dbReference type="EMBL" id="ETI31592.1"/>
    </source>
</evidence>
<feature type="region of interest" description="Disordered" evidence="1">
    <location>
        <begin position="189"/>
        <end position="228"/>
    </location>
</feature>
<feature type="compositionally biased region" description="Basic and acidic residues" evidence="1">
    <location>
        <begin position="47"/>
        <end position="63"/>
    </location>
</feature>
<dbReference type="Proteomes" id="UP000018721">
    <property type="component" value="Unassembled WGS sequence"/>
</dbReference>
<accession>V9DZY3</accession>
<dbReference type="EMBL" id="ANIZ01003755">
    <property type="protein sequence ID" value="ETI31592.1"/>
    <property type="molecule type" value="Genomic_DNA"/>
</dbReference>
<comment type="caution">
    <text evidence="2">The sequence shown here is derived from an EMBL/GenBank/DDBJ whole genome shotgun (WGS) entry which is preliminary data.</text>
</comment>
<sequence length="270" mass="30697">MVSDAVFLSEVEAFLATCELSATKCDNELQRKHSISNPDSQDTRTTGGEKQETNDHATGKDKSYYRRRKMERINLRQQVRDLAATLEKLQRTSEMTKSSMWMSMAKYQKQERLNAEEKQRRLSAAIDARAAMIQEFFKLVQSHFSVLGGITEKEAQLIEGRDDSSQSGPFKRIRVDPPLDETLERYVNELDQTDKSTSGGESENEVWRDSGQDYDQSDNNDPEGSTDFVDNENGKDLISVIHAVVFSVCSACFALLHEIEPTRINRLQTL</sequence>
<reference evidence="2 3" key="1">
    <citation type="submission" date="2013-11" db="EMBL/GenBank/DDBJ databases">
        <title>The Genome Sequence of Phytophthora parasitica P1569.</title>
        <authorList>
            <consortium name="The Broad Institute Genomics Platform"/>
            <person name="Russ C."/>
            <person name="Tyler B."/>
            <person name="Panabieres F."/>
            <person name="Shan W."/>
            <person name="Tripathy S."/>
            <person name="Grunwald N."/>
            <person name="Machado M."/>
            <person name="Johnson C.S."/>
            <person name="Arredondo F."/>
            <person name="Hong C."/>
            <person name="Coffey M."/>
            <person name="Young S.K."/>
            <person name="Zeng Q."/>
            <person name="Gargeya S."/>
            <person name="Fitzgerald M."/>
            <person name="Abouelleil A."/>
            <person name="Alvarado L."/>
            <person name="Chapman S.B."/>
            <person name="Gainer-Dewar J."/>
            <person name="Goldberg J."/>
            <person name="Griggs A."/>
            <person name="Gujja S."/>
            <person name="Hansen M."/>
            <person name="Howarth C."/>
            <person name="Imamovic A."/>
            <person name="Ireland A."/>
            <person name="Larimer J."/>
            <person name="McCowan C."/>
            <person name="Murphy C."/>
            <person name="Pearson M."/>
            <person name="Poon T.W."/>
            <person name="Priest M."/>
            <person name="Roberts A."/>
            <person name="Saif S."/>
            <person name="Shea T."/>
            <person name="Sykes S."/>
            <person name="Wortman J."/>
            <person name="Nusbaum C."/>
            <person name="Birren B."/>
        </authorList>
    </citation>
    <scope>NUCLEOTIDE SEQUENCE [LARGE SCALE GENOMIC DNA]</scope>
    <source>
        <strain evidence="2 3">P1569</strain>
    </source>
</reference>
<evidence type="ECO:0000256" key="1">
    <source>
        <dbReference type="SAM" id="MobiDB-lite"/>
    </source>
</evidence>